<evidence type="ECO:0000313" key="2">
    <source>
        <dbReference type="Proteomes" id="UP000245207"/>
    </source>
</evidence>
<evidence type="ECO:0008006" key="3">
    <source>
        <dbReference type="Google" id="ProtNLM"/>
    </source>
</evidence>
<dbReference type="AlphaFoldDB" id="A0A2U1QHQ0"/>
<organism evidence="1 2">
    <name type="scientific">Artemisia annua</name>
    <name type="common">Sweet wormwood</name>
    <dbReference type="NCBI Taxonomy" id="35608"/>
    <lineage>
        <taxon>Eukaryota</taxon>
        <taxon>Viridiplantae</taxon>
        <taxon>Streptophyta</taxon>
        <taxon>Embryophyta</taxon>
        <taxon>Tracheophyta</taxon>
        <taxon>Spermatophyta</taxon>
        <taxon>Magnoliopsida</taxon>
        <taxon>eudicotyledons</taxon>
        <taxon>Gunneridae</taxon>
        <taxon>Pentapetalae</taxon>
        <taxon>asterids</taxon>
        <taxon>campanulids</taxon>
        <taxon>Asterales</taxon>
        <taxon>Asteraceae</taxon>
        <taxon>Asteroideae</taxon>
        <taxon>Anthemideae</taxon>
        <taxon>Artemisiinae</taxon>
        <taxon>Artemisia</taxon>
    </lineage>
</organism>
<reference evidence="1 2" key="1">
    <citation type="journal article" date="2018" name="Mol. Plant">
        <title>The genome of Artemisia annua provides insight into the evolution of Asteraceae family and artemisinin biosynthesis.</title>
        <authorList>
            <person name="Shen Q."/>
            <person name="Zhang L."/>
            <person name="Liao Z."/>
            <person name="Wang S."/>
            <person name="Yan T."/>
            <person name="Shi P."/>
            <person name="Liu M."/>
            <person name="Fu X."/>
            <person name="Pan Q."/>
            <person name="Wang Y."/>
            <person name="Lv Z."/>
            <person name="Lu X."/>
            <person name="Zhang F."/>
            <person name="Jiang W."/>
            <person name="Ma Y."/>
            <person name="Chen M."/>
            <person name="Hao X."/>
            <person name="Li L."/>
            <person name="Tang Y."/>
            <person name="Lv G."/>
            <person name="Zhou Y."/>
            <person name="Sun X."/>
            <person name="Brodelius P.E."/>
            <person name="Rose J.K.C."/>
            <person name="Tang K."/>
        </authorList>
    </citation>
    <scope>NUCLEOTIDE SEQUENCE [LARGE SCALE GENOMIC DNA]</scope>
    <source>
        <strain evidence="2">cv. Huhao1</strain>
        <tissue evidence="1">Leaf</tissue>
    </source>
</reference>
<gene>
    <name evidence="1" type="ORF">CTI12_AA028670</name>
</gene>
<dbReference type="Proteomes" id="UP000245207">
    <property type="component" value="Unassembled WGS sequence"/>
</dbReference>
<evidence type="ECO:0000313" key="1">
    <source>
        <dbReference type="EMBL" id="PWA97497.1"/>
    </source>
</evidence>
<keyword evidence="2" id="KW-1185">Reference proteome</keyword>
<dbReference type="EMBL" id="PKPP01000119">
    <property type="protein sequence ID" value="PWA97497.1"/>
    <property type="molecule type" value="Genomic_DNA"/>
</dbReference>
<name>A0A2U1QHQ0_ARTAN</name>
<sequence length="174" mass="19608">MAFLIGNGAASFPMRYPGVPVGCSMARCSNWNTITQSFASKLALWKVHGASISLWEDTWCGDHAFKSLFPCICMLDTDRHCMVKDRVPFRDLCFNLKRHPRGGIEFVQLSNLQARIEHVVLSEQGDSWRWTLNSAGFSIASARYLIDSKLLDTDPNVHAGFVTFRLKSIFLFGD</sequence>
<comment type="caution">
    <text evidence="1">The sequence shown here is derived from an EMBL/GenBank/DDBJ whole genome shotgun (WGS) entry which is preliminary data.</text>
</comment>
<protein>
    <recommendedName>
        <fullName evidence="3">RNA-directed DNA polymerase, eukaryota, Reverse transcriptase zinc-binding domain protein</fullName>
    </recommendedName>
</protein>
<accession>A0A2U1QHQ0</accession>
<proteinExistence type="predicted"/>